<dbReference type="Pfam" id="PF07883">
    <property type="entry name" value="Cupin_2"/>
    <property type="match status" value="1"/>
</dbReference>
<dbReference type="EMBL" id="QZFU01000023">
    <property type="protein sequence ID" value="RJO73632.1"/>
    <property type="molecule type" value="Genomic_DNA"/>
</dbReference>
<dbReference type="AlphaFoldDB" id="A0A3A4K7X3"/>
<dbReference type="InterPro" id="IPR011051">
    <property type="entry name" value="RmlC_Cupin_sf"/>
</dbReference>
<evidence type="ECO:0000313" key="2">
    <source>
        <dbReference type="EMBL" id="RJO73632.1"/>
    </source>
</evidence>
<dbReference type="InterPro" id="IPR014710">
    <property type="entry name" value="RmlC-like_jellyroll"/>
</dbReference>
<protein>
    <submittedName>
        <fullName evidence="2">Cupin domain-containing protein</fullName>
    </submittedName>
</protein>
<dbReference type="SUPFAM" id="SSF51182">
    <property type="entry name" value="RmlC-like cupins"/>
    <property type="match status" value="1"/>
</dbReference>
<dbReference type="Proteomes" id="UP000266677">
    <property type="component" value="Unassembled WGS sequence"/>
</dbReference>
<comment type="caution">
    <text evidence="2">The sequence shown here is derived from an EMBL/GenBank/DDBJ whole genome shotgun (WGS) entry which is preliminary data.</text>
</comment>
<feature type="domain" description="Cupin type-2" evidence="1">
    <location>
        <begin position="56"/>
        <end position="114"/>
    </location>
</feature>
<sequence>MEEQPVSAPIDMFESLIHLRDGGVIDATPRSGNRDAGLWTISAFHAQSNTSLHADHWERHPVGDELLLVLSGVLTVHLRHGDHPPTTLRPGAYYLVPAGAWHRLTVEEPGDLLSITPRVDTEHEPVSA</sequence>
<evidence type="ECO:0000313" key="3">
    <source>
        <dbReference type="Proteomes" id="UP000266677"/>
    </source>
</evidence>
<name>A0A3A4K7X3_9NOCA</name>
<dbReference type="Gene3D" id="2.60.120.10">
    <property type="entry name" value="Jelly Rolls"/>
    <property type="match status" value="1"/>
</dbReference>
<organism evidence="2 3">
    <name type="scientific">Nocardia panacis</name>
    <dbReference type="NCBI Taxonomy" id="2340916"/>
    <lineage>
        <taxon>Bacteria</taxon>
        <taxon>Bacillati</taxon>
        <taxon>Actinomycetota</taxon>
        <taxon>Actinomycetes</taxon>
        <taxon>Mycobacteriales</taxon>
        <taxon>Nocardiaceae</taxon>
        <taxon>Nocardia</taxon>
    </lineage>
</organism>
<evidence type="ECO:0000259" key="1">
    <source>
        <dbReference type="Pfam" id="PF07883"/>
    </source>
</evidence>
<gene>
    <name evidence="2" type="ORF">D5S18_20820</name>
</gene>
<accession>A0A3A4K7X3</accession>
<dbReference type="InterPro" id="IPR013096">
    <property type="entry name" value="Cupin_2"/>
</dbReference>
<proteinExistence type="predicted"/>
<keyword evidence="3" id="KW-1185">Reference proteome</keyword>
<reference evidence="2 3" key="1">
    <citation type="submission" date="2018-09" db="EMBL/GenBank/DDBJ databases">
        <title>YIM PH21274 draft genome.</title>
        <authorList>
            <person name="Miao C."/>
        </authorList>
    </citation>
    <scope>NUCLEOTIDE SEQUENCE [LARGE SCALE GENOMIC DNA]</scope>
    <source>
        <strain evidence="2 3">YIM PH 21724</strain>
    </source>
</reference>